<evidence type="ECO:0000313" key="3">
    <source>
        <dbReference type="Proteomes" id="UP000050317"/>
    </source>
</evidence>
<name>A0A0Q0E0L4_9PSED</name>
<dbReference type="Proteomes" id="UP000050317">
    <property type="component" value="Unassembled WGS sequence"/>
</dbReference>
<dbReference type="AlphaFoldDB" id="A0A0Q0E0L4"/>
<dbReference type="PROSITE" id="PS51186">
    <property type="entry name" value="GNAT"/>
    <property type="match status" value="1"/>
</dbReference>
<sequence>MRSTSVIRLPLSQVSAPNWIGVIFSADIAGALASPSARSEQLNSRVSNLMLTSNGAGKIVSENYRHRRAAISCNGVSLCMMRTPQSVPSSPLAMPEIQFCLLPDACRPLLGKFYREHQSSMRAASKGQAWVAKQEEIIGALCLTPVADGHWLTGLFVAPPLRGKAVAQRLIDAALLPLSGPVWLFCHPDLQGFYRLAGFETAQRLPQALGERLMRYSRSKPLVALCREA</sequence>
<comment type="caution">
    <text evidence="2">The sequence shown here is derived from an EMBL/GenBank/DDBJ whole genome shotgun (WGS) entry which is preliminary data.</text>
</comment>
<dbReference type="InterPro" id="IPR016181">
    <property type="entry name" value="Acyl_CoA_acyltransferase"/>
</dbReference>
<dbReference type="Gene3D" id="3.40.630.30">
    <property type="match status" value="1"/>
</dbReference>
<dbReference type="CDD" id="cd04301">
    <property type="entry name" value="NAT_SF"/>
    <property type="match status" value="1"/>
</dbReference>
<reference evidence="2 3" key="1">
    <citation type="submission" date="2015-09" db="EMBL/GenBank/DDBJ databases">
        <title>Genome announcement of multiple Pseudomonas syringae strains.</title>
        <authorList>
            <person name="Thakur S."/>
            <person name="Wang P.W."/>
            <person name="Gong Y."/>
            <person name="Weir B.S."/>
            <person name="Guttman D.S."/>
        </authorList>
    </citation>
    <scope>NUCLEOTIDE SEQUENCE [LARGE SCALE GENOMIC DNA]</scope>
    <source>
        <strain evidence="2 3">ICMP3963</strain>
    </source>
</reference>
<gene>
    <name evidence="2" type="ORF">ALO40_05276</name>
</gene>
<dbReference type="EMBL" id="LJRR01000062">
    <property type="protein sequence ID" value="KPZ23773.1"/>
    <property type="molecule type" value="Genomic_DNA"/>
</dbReference>
<proteinExistence type="predicted"/>
<dbReference type="InterPro" id="IPR000182">
    <property type="entry name" value="GNAT_dom"/>
</dbReference>
<protein>
    <submittedName>
        <fullName evidence="2">Acetyltransferase, GNAT family</fullName>
    </submittedName>
</protein>
<dbReference type="Pfam" id="PF13508">
    <property type="entry name" value="Acetyltransf_7"/>
    <property type="match status" value="1"/>
</dbReference>
<dbReference type="SUPFAM" id="SSF55729">
    <property type="entry name" value="Acyl-CoA N-acyltransferases (Nat)"/>
    <property type="match status" value="1"/>
</dbReference>
<organism evidence="2 3">
    <name type="scientific">Pseudomonas syringae pv. viburni</name>
    <dbReference type="NCBI Taxonomy" id="251703"/>
    <lineage>
        <taxon>Bacteria</taxon>
        <taxon>Pseudomonadati</taxon>
        <taxon>Pseudomonadota</taxon>
        <taxon>Gammaproteobacteria</taxon>
        <taxon>Pseudomonadales</taxon>
        <taxon>Pseudomonadaceae</taxon>
        <taxon>Pseudomonas</taxon>
    </lineage>
</organism>
<keyword evidence="2" id="KW-0808">Transferase</keyword>
<feature type="domain" description="N-acetyltransferase" evidence="1">
    <location>
        <begin position="81"/>
        <end position="219"/>
    </location>
</feature>
<evidence type="ECO:0000259" key="1">
    <source>
        <dbReference type="PROSITE" id="PS51186"/>
    </source>
</evidence>
<dbReference type="GO" id="GO:0016747">
    <property type="term" value="F:acyltransferase activity, transferring groups other than amino-acyl groups"/>
    <property type="evidence" value="ECO:0007669"/>
    <property type="project" value="InterPro"/>
</dbReference>
<dbReference type="PATRIC" id="fig|251703.9.peg.3422"/>
<accession>A0A0Q0E0L4</accession>
<evidence type="ECO:0000313" key="2">
    <source>
        <dbReference type="EMBL" id="KPZ23773.1"/>
    </source>
</evidence>